<reference evidence="2" key="1">
    <citation type="journal article" date="2023" name="Mol. Phylogenet. Evol.">
        <title>Genome-scale phylogeny and comparative genomics of the fungal order Sordariales.</title>
        <authorList>
            <person name="Hensen N."/>
            <person name="Bonometti L."/>
            <person name="Westerberg I."/>
            <person name="Brannstrom I.O."/>
            <person name="Guillou S."/>
            <person name="Cros-Aarteil S."/>
            <person name="Calhoun S."/>
            <person name="Haridas S."/>
            <person name="Kuo A."/>
            <person name="Mondo S."/>
            <person name="Pangilinan J."/>
            <person name="Riley R."/>
            <person name="LaButti K."/>
            <person name="Andreopoulos B."/>
            <person name="Lipzen A."/>
            <person name="Chen C."/>
            <person name="Yan M."/>
            <person name="Daum C."/>
            <person name="Ng V."/>
            <person name="Clum A."/>
            <person name="Steindorff A."/>
            <person name="Ohm R.A."/>
            <person name="Martin F."/>
            <person name="Silar P."/>
            <person name="Natvig D.O."/>
            <person name="Lalanne C."/>
            <person name="Gautier V."/>
            <person name="Ament-Velasquez S.L."/>
            <person name="Kruys A."/>
            <person name="Hutchinson M.I."/>
            <person name="Powell A.J."/>
            <person name="Barry K."/>
            <person name="Miller A.N."/>
            <person name="Grigoriev I.V."/>
            <person name="Debuchy R."/>
            <person name="Gladieux P."/>
            <person name="Hiltunen Thoren M."/>
            <person name="Johannesson H."/>
        </authorList>
    </citation>
    <scope>NUCLEOTIDE SEQUENCE</scope>
    <source>
        <strain evidence="2">CBS 626.80</strain>
    </source>
</reference>
<dbReference type="Proteomes" id="UP001303222">
    <property type="component" value="Unassembled WGS sequence"/>
</dbReference>
<keyword evidence="3" id="KW-1185">Reference proteome</keyword>
<dbReference type="AlphaFoldDB" id="A0AAN6NM77"/>
<evidence type="ECO:0000313" key="3">
    <source>
        <dbReference type="Proteomes" id="UP001303222"/>
    </source>
</evidence>
<protein>
    <submittedName>
        <fullName evidence="2">Uncharacterized protein</fullName>
    </submittedName>
</protein>
<name>A0AAN6NM77_9PEZI</name>
<feature type="compositionally biased region" description="Basic residues" evidence="1">
    <location>
        <begin position="106"/>
        <end position="115"/>
    </location>
</feature>
<evidence type="ECO:0000256" key="1">
    <source>
        <dbReference type="SAM" id="MobiDB-lite"/>
    </source>
</evidence>
<proteinExistence type="predicted"/>
<evidence type="ECO:0000313" key="2">
    <source>
        <dbReference type="EMBL" id="KAK3948180.1"/>
    </source>
</evidence>
<accession>A0AAN6NM77</accession>
<gene>
    <name evidence="2" type="ORF">QBC32DRAFT_222588</name>
</gene>
<feature type="region of interest" description="Disordered" evidence="1">
    <location>
        <begin position="79"/>
        <end position="120"/>
    </location>
</feature>
<dbReference type="EMBL" id="MU859280">
    <property type="protein sequence ID" value="KAK3948180.1"/>
    <property type="molecule type" value="Genomic_DNA"/>
</dbReference>
<comment type="caution">
    <text evidence="2">The sequence shown here is derived from an EMBL/GenBank/DDBJ whole genome shotgun (WGS) entry which is preliminary data.</text>
</comment>
<reference evidence="2" key="2">
    <citation type="submission" date="2023-06" db="EMBL/GenBank/DDBJ databases">
        <authorList>
            <consortium name="Lawrence Berkeley National Laboratory"/>
            <person name="Mondo S.J."/>
            <person name="Hensen N."/>
            <person name="Bonometti L."/>
            <person name="Westerberg I."/>
            <person name="Brannstrom I.O."/>
            <person name="Guillou S."/>
            <person name="Cros-Aarteil S."/>
            <person name="Calhoun S."/>
            <person name="Haridas S."/>
            <person name="Kuo A."/>
            <person name="Pangilinan J."/>
            <person name="Riley R."/>
            <person name="Labutti K."/>
            <person name="Andreopoulos B."/>
            <person name="Lipzen A."/>
            <person name="Chen C."/>
            <person name="Yanf M."/>
            <person name="Daum C."/>
            <person name="Ng V."/>
            <person name="Clum A."/>
            <person name="Steindorff A."/>
            <person name="Ohm R."/>
            <person name="Martin F."/>
            <person name="Silar P."/>
            <person name="Natvig D."/>
            <person name="Lalanne C."/>
            <person name="Gautier V."/>
            <person name="Ament-Velasquez S.L."/>
            <person name="Kruys A."/>
            <person name="Hutchinson M.I."/>
            <person name="Powell A.J."/>
            <person name="Barry K."/>
            <person name="Miller A.N."/>
            <person name="Grigoriev I.V."/>
            <person name="Debuchy R."/>
            <person name="Gladieux P."/>
            <person name="Thoren M.H."/>
            <person name="Johannesson H."/>
        </authorList>
    </citation>
    <scope>NUCLEOTIDE SEQUENCE</scope>
    <source>
        <strain evidence="2">CBS 626.80</strain>
    </source>
</reference>
<organism evidence="2 3">
    <name type="scientific">Pseudoneurospora amorphoporcata</name>
    <dbReference type="NCBI Taxonomy" id="241081"/>
    <lineage>
        <taxon>Eukaryota</taxon>
        <taxon>Fungi</taxon>
        <taxon>Dikarya</taxon>
        <taxon>Ascomycota</taxon>
        <taxon>Pezizomycotina</taxon>
        <taxon>Sordariomycetes</taxon>
        <taxon>Sordariomycetidae</taxon>
        <taxon>Sordariales</taxon>
        <taxon>Sordariaceae</taxon>
        <taxon>Pseudoneurospora</taxon>
    </lineage>
</organism>
<sequence>MAHYFKENLSLTAHDAELLAVVKAIAIEFRPNSIFKPDEEWHQYVVLSLNKFLHDTPPQGSDELRDALALLKADSAEKSAPATVPGSAASSHSDLAMPTDSTAAHAHSRPSKKRSILSQEDGMRSWLVQAATKQPNYQEKTPSFTVHTKGEYTVRVSEGAIPTLEFNLSGPATVQIKTVGPSGAVPSRPELLPPSNHTGLRPCGALPGTFHSMGPNDAKPAPCCASP</sequence>